<keyword evidence="4 8" id="KW-0677">Repeat</keyword>
<dbReference type="InterPro" id="IPR019775">
    <property type="entry name" value="WD40_repeat_CS"/>
</dbReference>
<dbReference type="SMART" id="SM00320">
    <property type="entry name" value="WD40"/>
    <property type="match status" value="4"/>
</dbReference>
<dbReference type="EnsemblMetazoa" id="AALFPA23_012577.R18075">
    <property type="protein sequence ID" value="AALFPA23_012577.P18075"/>
    <property type="gene ID" value="AALFPA23_012577"/>
</dbReference>
<protein>
    <recommendedName>
        <fullName evidence="13">tRNA (guanine-N(7)-)-methyltransferase non-catalytic subunit wuho</fullName>
    </recommendedName>
</protein>
<comment type="function">
    <text evidence="8">Required for the formation of N(7)-methylguanine at position 46 (m7G46) in tRNA. In the complex, it is required to stabilize and induce conformational changes of the catalytic subunit.</text>
</comment>
<evidence type="ECO:0000313" key="12">
    <source>
        <dbReference type="Proteomes" id="UP000069940"/>
    </source>
</evidence>
<evidence type="ECO:0000256" key="4">
    <source>
        <dbReference type="ARBA" id="ARBA00022737"/>
    </source>
</evidence>
<evidence type="ECO:0000256" key="6">
    <source>
        <dbReference type="ARBA" id="ARBA00093337"/>
    </source>
</evidence>
<comment type="subcellular location">
    <subcellularLocation>
        <location evidence="1 8">Nucleus</location>
    </subcellularLocation>
</comment>
<name>A0ABM1YVU4_AEDAL</name>
<evidence type="ECO:0000256" key="10">
    <source>
        <dbReference type="SAM" id="MobiDB-lite"/>
    </source>
</evidence>
<evidence type="ECO:0008006" key="13">
    <source>
        <dbReference type="Google" id="ProtNLM"/>
    </source>
</evidence>
<sequence>MSFLKLFKQFVVTGFNRKVLFLTETTCWSYEIQPEILPLEKCRPKKYFDADSDSDENSAQQQQQPLKQATNGSTTADKVQIVALEVHKEKSLLAVATSDKSLYLFEILADGEGSTEGMLKLLSRRMVSRTSSCMKFVTGGKFLVVCDKGGDCYRYDCEGDDCKKPGRWLLGHMSQVLDVLVSADERFIITSDRDEKIRVTNHPDCHTIETFCLGHGEFVSQLEFVTTTDGKSCLLSLSGDKTLRLWDFATGKELAREDLERPGNRMVTKQLNDGSVLVAVLFYEPTEIAVLKINDVENLTCKITQTFKTDQQEVFSSFAFDEQNNLVALTIDKATEKVSLNLYEFEQENCKFSKQSSNSLLETFSTNTANDRIGYVDLVSFLFKKKFDNIKDYQERKRRRIEEGGK</sequence>
<dbReference type="PANTHER" id="PTHR16288">
    <property type="entry name" value="WD40 REPEAT PROTEIN 4"/>
    <property type="match status" value="1"/>
</dbReference>
<reference evidence="12" key="1">
    <citation type="journal article" date="2015" name="Proc. Natl. Acad. Sci. U.S.A.">
        <title>Genome sequence of the Asian Tiger mosquito, Aedes albopictus, reveals insights into its biology, genetics, and evolution.</title>
        <authorList>
            <person name="Chen X.G."/>
            <person name="Jiang X."/>
            <person name="Gu J."/>
            <person name="Xu M."/>
            <person name="Wu Y."/>
            <person name="Deng Y."/>
            <person name="Zhang C."/>
            <person name="Bonizzoni M."/>
            <person name="Dermauw W."/>
            <person name="Vontas J."/>
            <person name="Armbruster P."/>
            <person name="Huang X."/>
            <person name="Yang Y."/>
            <person name="Zhang H."/>
            <person name="He W."/>
            <person name="Peng H."/>
            <person name="Liu Y."/>
            <person name="Wu K."/>
            <person name="Chen J."/>
            <person name="Lirakis M."/>
            <person name="Topalis P."/>
            <person name="Van Leeuwen T."/>
            <person name="Hall A.B."/>
            <person name="Jiang X."/>
            <person name="Thorpe C."/>
            <person name="Mueller R.L."/>
            <person name="Sun C."/>
            <person name="Waterhouse R.M."/>
            <person name="Yan G."/>
            <person name="Tu Z.J."/>
            <person name="Fang X."/>
            <person name="James A.A."/>
        </authorList>
    </citation>
    <scope>NUCLEOTIDE SEQUENCE [LARGE SCALE GENOMIC DNA]</scope>
    <source>
        <strain evidence="12">Foshan</strain>
    </source>
</reference>
<dbReference type="GeneID" id="109412098"/>
<evidence type="ECO:0000256" key="1">
    <source>
        <dbReference type="ARBA" id="ARBA00004123"/>
    </source>
</evidence>
<feature type="region of interest" description="Disordered" evidence="10">
    <location>
        <begin position="50"/>
        <end position="72"/>
    </location>
</feature>
<comment type="subunit">
    <text evidence="7">Forms a heterodimer with the catalytic subunit Mettl1. Interacts with mei-P26 and weakly interacts with bgcn; required for the function or formation of the mei-P26-bgcn-bam-sxl complex. Interacts with nanos; may be involved in mei-P26-dependent derepression of the BMP signaling pathway. Interacts with Myc; the interaction may be mediated by mei-P26 and may be involved in the regulation of ribosome biogenesis.</text>
</comment>
<comment type="similarity">
    <text evidence="8">Belongs to the WD repeat TRM82 family.</text>
</comment>
<keyword evidence="2 8" id="KW-0853">WD repeat</keyword>
<evidence type="ECO:0000256" key="8">
    <source>
        <dbReference type="HAMAP-Rule" id="MF_03056"/>
    </source>
</evidence>
<dbReference type="InterPro" id="IPR028884">
    <property type="entry name" value="Trm82"/>
</dbReference>
<reference evidence="11" key="2">
    <citation type="submission" date="2025-05" db="UniProtKB">
        <authorList>
            <consortium name="EnsemblMetazoa"/>
        </authorList>
    </citation>
    <scope>IDENTIFICATION</scope>
    <source>
        <strain evidence="11">Foshan</strain>
    </source>
</reference>
<accession>A0ABM1YVU4</accession>
<evidence type="ECO:0000256" key="2">
    <source>
        <dbReference type="ARBA" id="ARBA00022574"/>
    </source>
</evidence>
<evidence type="ECO:0000256" key="9">
    <source>
        <dbReference type="PROSITE-ProRule" id="PRU00221"/>
    </source>
</evidence>
<dbReference type="SUPFAM" id="SSF50978">
    <property type="entry name" value="WD40 repeat-like"/>
    <property type="match status" value="1"/>
</dbReference>
<dbReference type="Proteomes" id="UP000069940">
    <property type="component" value="Unassembled WGS sequence"/>
</dbReference>
<proteinExistence type="inferred from homology"/>
<dbReference type="InterPro" id="IPR015943">
    <property type="entry name" value="WD40/YVTN_repeat-like_dom_sf"/>
</dbReference>
<dbReference type="PROSITE" id="PS50082">
    <property type="entry name" value="WD_REPEATS_2"/>
    <property type="match status" value="1"/>
</dbReference>
<keyword evidence="3 8" id="KW-0819">tRNA processing</keyword>
<evidence type="ECO:0000313" key="11">
    <source>
        <dbReference type="EnsemblMetazoa" id="AALFPA23_012577.P18075"/>
    </source>
</evidence>
<evidence type="ECO:0000256" key="3">
    <source>
        <dbReference type="ARBA" id="ARBA00022694"/>
    </source>
</evidence>
<keyword evidence="5 8" id="KW-0539">Nucleus</keyword>
<keyword evidence="12" id="KW-1185">Reference proteome</keyword>
<organism evidence="11 12">
    <name type="scientific">Aedes albopictus</name>
    <name type="common">Asian tiger mosquito</name>
    <name type="synonym">Stegomyia albopicta</name>
    <dbReference type="NCBI Taxonomy" id="7160"/>
    <lineage>
        <taxon>Eukaryota</taxon>
        <taxon>Metazoa</taxon>
        <taxon>Ecdysozoa</taxon>
        <taxon>Arthropoda</taxon>
        <taxon>Hexapoda</taxon>
        <taxon>Insecta</taxon>
        <taxon>Pterygota</taxon>
        <taxon>Neoptera</taxon>
        <taxon>Endopterygota</taxon>
        <taxon>Diptera</taxon>
        <taxon>Nematocera</taxon>
        <taxon>Culicoidea</taxon>
        <taxon>Culicidae</taxon>
        <taxon>Culicinae</taxon>
        <taxon>Aedini</taxon>
        <taxon>Aedes</taxon>
        <taxon>Stegomyia</taxon>
    </lineage>
</organism>
<dbReference type="InterPro" id="IPR001680">
    <property type="entry name" value="WD40_rpt"/>
</dbReference>
<dbReference type="PROSITE" id="PS00678">
    <property type="entry name" value="WD_REPEATS_1"/>
    <property type="match status" value="1"/>
</dbReference>
<comment type="function">
    <text evidence="6">Required for the Mettl1-dependent formation of N(7)-methylguanine at position 46 (m7G46) in tRNA. In the Mettl1-wuho methyltransferase complex, it is required to stabilize and induce conformational changes of the catalytic subunit. Required for binding of nanos mRNA and repression of translation by the mei-P26-bgcn-bam-sxl complex. May cooperate with mei-P26 and nanos to derepress the BMP signaling pathway. May cooperate with mei-P26 to suppress expression of a subset of microRNAs. May cooperate with mei-P26 to regulate bam expression levels in germline cells during gametogenesis. Required to promote mitosis to meiosis transition during gametogenesis. May regulate germline cell division in part by regulating ribosome biogenesis.</text>
</comment>
<dbReference type="PANTHER" id="PTHR16288:SF0">
    <property type="entry name" value="TRNA (GUANINE-N(7)-)-METHYLTRANSFERASE NON-CATALYTIC SUBUNIT WDR4"/>
    <property type="match status" value="1"/>
</dbReference>
<dbReference type="Gene3D" id="2.130.10.10">
    <property type="entry name" value="YVTN repeat-like/Quinoprotein amine dehydrogenase"/>
    <property type="match status" value="1"/>
</dbReference>
<feature type="repeat" description="WD" evidence="9">
    <location>
        <begin position="212"/>
        <end position="256"/>
    </location>
</feature>
<dbReference type="HAMAP" id="MF_03056">
    <property type="entry name" value="TRM82"/>
    <property type="match status" value="1"/>
</dbReference>
<evidence type="ECO:0000256" key="7">
    <source>
        <dbReference type="ARBA" id="ARBA00093542"/>
    </source>
</evidence>
<dbReference type="Pfam" id="PF00400">
    <property type="entry name" value="WD40"/>
    <property type="match status" value="1"/>
</dbReference>
<comment type="pathway">
    <text evidence="8">tRNA modification; N(7)-methylguanine-tRNA biosynthesis.</text>
</comment>
<dbReference type="InterPro" id="IPR036322">
    <property type="entry name" value="WD40_repeat_dom_sf"/>
</dbReference>
<evidence type="ECO:0000256" key="5">
    <source>
        <dbReference type="ARBA" id="ARBA00023242"/>
    </source>
</evidence>
<dbReference type="RefSeq" id="XP_029733710.1">
    <property type="nucleotide sequence ID" value="XM_029877850.2"/>
</dbReference>